<feature type="domain" description="Heterokaryon incompatibility" evidence="1">
    <location>
        <begin position="35"/>
        <end position="143"/>
    </location>
</feature>
<sequence>MIKKGGWKFCPKCSHLVEEAAGYNLSESRKASIAYEALSYASGDHKNTEPIQLNGSRSQVFGNLFLALSQLRFPDKERLLWVDQLCINQIDIPERNSSVLLLCDIYRQATSTVVWLGPAKEGTIEAVHFVNEFIDQYGEDIRQHLLRWAQGGSYDYARDALKEQRQFRDDVVDFLVTQDFWSAKRSTYMDYNADNSRVRNDPVAKAIHWKKNALEDVNKKTIFESETRCSRGAGGRASGPYKKQLFPRCSCCNADQAVFGGMTSACLNRS</sequence>
<dbReference type="HOGENOM" id="CLU_1030717_0_0_1"/>
<reference evidence="2 3" key="1">
    <citation type="submission" date="2015-01" db="EMBL/GenBank/DDBJ databases">
        <title>The Genome Sequence of Exophiala xenobiotica CBS118157.</title>
        <authorList>
            <consortium name="The Broad Institute Genomics Platform"/>
            <person name="Cuomo C."/>
            <person name="de Hoog S."/>
            <person name="Gorbushina A."/>
            <person name="Stielow B."/>
            <person name="Teixiera M."/>
            <person name="Abouelleil A."/>
            <person name="Chapman S.B."/>
            <person name="Priest M."/>
            <person name="Young S.K."/>
            <person name="Wortman J."/>
            <person name="Nusbaum C."/>
            <person name="Birren B."/>
        </authorList>
    </citation>
    <scope>NUCLEOTIDE SEQUENCE [LARGE SCALE GENOMIC DNA]</scope>
    <source>
        <strain evidence="2 3">CBS 118157</strain>
    </source>
</reference>
<dbReference type="AlphaFoldDB" id="A0A0D2C5I4"/>
<dbReference type="InterPro" id="IPR010730">
    <property type="entry name" value="HET"/>
</dbReference>
<gene>
    <name evidence="2" type="ORF">PV05_00414</name>
</gene>
<dbReference type="RefSeq" id="XP_013320760.1">
    <property type="nucleotide sequence ID" value="XM_013465306.1"/>
</dbReference>
<dbReference type="Pfam" id="PF06985">
    <property type="entry name" value="HET"/>
    <property type="match status" value="1"/>
</dbReference>
<dbReference type="OrthoDB" id="4113531at2759"/>
<dbReference type="EMBL" id="KN847317">
    <property type="protein sequence ID" value="KIW60176.1"/>
    <property type="molecule type" value="Genomic_DNA"/>
</dbReference>
<accession>A0A0D2C5I4</accession>
<dbReference type="PANTHER" id="PTHR24148:SF64">
    <property type="entry name" value="HETEROKARYON INCOMPATIBILITY DOMAIN-CONTAINING PROTEIN"/>
    <property type="match status" value="1"/>
</dbReference>
<organism evidence="2 3">
    <name type="scientific">Exophiala xenobiotica</name>
    <dbReference type="NCBI Taxonomy" id="348802"/>
    <lineage>
        <taxon>Eukaryota</taxon>
        <taxon>Fungi</taxon>
        <taxon>Dikarya</taxon>
        <taxon>Ascomycota</taxon>
        <taxon>Pezizomycotina</taxon>
        <taxon>Eurotiomycetes</taxon>
        <taxon>Chaetothyriomycetidae</taxon>
        <taxon>Chaetothyriales</taxon>
        <taxon>Herpotrichiellaceae</taxon>
        <taxon>Exophiala</taxon>
    </lineage>
</organism>
<dbReference type="GeneID" id="25322322"/>
<evidence type="ECO:0000313" key="2">
    <source>
        <dbReference type="EMBL" id="KIW60176.1"/>
    </source>
</evidence>
<keyword evidence="3" id="KW-1185">Reference proteome</keyword>
<dbReference type="Proteomes" id="UP000054342">
    <property type="component" value="Unassembled WGS sequence"/>
</dbReference>
<proteinExistence type="predicted"/>
<name>A0A0D2C5I4_9EURO</name>
<evidence type="ECO:0000313" key="3">
    <source>
        <dbReference type="Proteomes" id="UP000054342"/>
    </source>
</evidence>
<dbReference type="STRING" id="348802.A0A0D2C5I4"/>
<dbReference type="PANTHER" id="PTHR24148">
    <property type="entry name" value="ANKYRIN REPEAT DOMAIN-CONTAINING PROTEIN 39 HOMOLOG-RELATED"/>
    <property type="match status" value="1"/>
</dbReference>
<protein>
    <recommendedName>
        <fullName evidence="1">Heterokaryon incompatibility domain-containing protein</fullName>
    </recommendedName>
</protein>
<evidence type="ECO:0000259" key="1">
    <source>
        <dbReference type="Pfam" id="PF06985"/>
    </source>
</evidence>
<dbReference type="InterPro" id="IPR052895">
    <property type="entry name" value="HetReg/Transcr_Mod"/>
</dbReference>